<dbReference type="SMART" id="SM00267">
    <property type="entry name" value="GGDEF"/>
    <property type="match status" value="1"/>
</dbReference>
<evidence type="ECO:0000256" key="2">
    <source>
        <dbReference type="ARBA" id="ARBA00034247"/>
    </source>
</evidence>
<dbReference type="InterPro" id="IPR050469">
    <property type="entry name" value="Diguanylate_Cyclase"/>
</dbReference>
<evidence type="ECO:0000313" key="6">
    <source>
        <dbReference type="EMBL" id="NMH59439.1"/>
    </source>
</evidence>
<dbReference type="NCBIfam" id="TIGR00254">
    <property type="entry name" value="GGDEF"/>
    <property type="match status" value="1"/>
</dbReference>
<organism evidence="6 7">
    <name type="scientific">Alteromonas ponticola</name>
    <dbReference type="NCBI Taxonomy" id="2720613"/>
    <lineage>
        <taxon>Bacteria</taxon>
        <taxon>Pseudomonadati</taxon>
        <taxon>Pseudomonadota</taxon>
        <taxon>Gammaproteobacteria</taxon>
        <taxon>Alteromonadales</taxon>
        <taxon>Alteromonadaceae</taxon>
        <taxon>Alteromonas/Salinimonas group</taxon>
        <taxon>Alteromonas</taxon>
    </lineage>
</organism>
<evidence type="ECO:0000313" key="7">
    <source>
        <dbReference type="Proteomes" id="UP000709336"/>
    </source>
</evidence>
<accession>A0ABX1R053</accession>
<dbReference type="PROSITE" id="PS50186">
    <property type="entry name" value="DEP"/>
    <property type="match status" value="1"/>
</dbReference>
<dbReference type="InterPro" id="IPR043128">
    <property type="entry name" value="Rev_trsase/Diguanyl_cyclase"/>
</dbReference>
<dbReference type="PROSITE" id="PS50887">
    <property type="entry name" value="GGDEF"/>
    <property type="match status" value="1"/>
</dbReference>
<keyword evidence="3" id="KW-0472">Membrane</keyword>
<dbReference type="Gene3D" id="3.30.70.270">
    <property type="match status" value="1"/>
</dbReference>
<evidence type="ECO:0000259" key="5">
    <source>
        <dbReference type="PROSITE" id="PS50887"/>
    </source>
</evidence>
<evidence type="ECO:0000259" key="4">
    <source>
        <dbReference type="PROSITE" id="PS50186"/>
    </source>
</evidence>
<dbReference type="InterPro" id="IPR011990">
    <property type="entry name" value="TPR-like_helical_dom_sf"/>
</dbReference>
<reference evidence="6 7" key="1">
    <citation type="submission" date="2020-03" db="EMBL/GenBank/DDBJ databases">
        <title>Alteromonas ponticola sp. nov., isolated from seawater.</title>
        <authorList>
            <person name="Yoon J.-H."/>
            <person name="Kim Y.-O."/>
        </authorList>
    </citation>
    <scope>NUCLEOTIDE SEQUENCE [LARGE SCALE GENOMIC DNA]</scope>
    <source>
        <strain evidence="6 7">MYP5</strain>
    </source>
</reference>
<feature type="transmembrane region" description="Helical" evidence="3">
    <location>
        <begin position="353"/>
        <end position="371"/>
    </location>
</feature>
<feature type="domain" description="GGDEF" evidence="5">
    <location>
        <begin position="413"/>
        <end position="546"/>
    </location>
</feature>
<dbReference type="CDD" id="cd01949">
    <property type="entry name" value="GGDEF"/>
    <property type="match status" value="1"/>
</dbReference>
<dbReference type="RefSeq" id="WP_169210015.1">
    <property type="nucleotide sequence ID" value="NZ_JAATNW010000003.1"/>
</dbReference>
<dbReference type="Gene3D" id="1.25.40.10">
    <property type="entry name" value="Tetratricopeptide repeat domain"/>
    <property type="match status" value="1"/>
</dbReference>
<evidence type="ECO:0000256" key="3">
    <source>
        <dbReference type="SAM" id="Phobius"/>
    </source>
</evidence>
<keyword evidence="7" id="KW-1185">Reference proteome</keyword>
<dbReference type="InterPro" id="IPR029787">
    <property type="entry name" value="Nucleotide_cyclase"/>
</dbReference>
<evidence type="ECO:0000256" key="1">
    <source>
        <dbReference type="ARBA" id="ARBA00012528"/>
    </source>
</evidence>
<dbReference type="Proteomes" id="UP000709336">
    <property type="component" value="Unassembled WGS sequence"/>
</dbReference>
<dbReference type="PANTHER" id="PTHR45138">
    <property type="entry name" value="REGULATORY COMPONENTS OF SENSORY TRANSDUCTION SYSTEM"/>
    <property type="match status" value="1"/>
</dbReference>
<keyword evidence="3" id="KW-1133">Transmembrane helix</keyword>
<feature type="domain" description="DEP" evidence="4">
    <location>
        <begin position="131"/>
        <end position="204"/>
    </location>
</feature>
<dbReference type="PANTHER" id="PTHR45138:SF9">
    <property type="entry name" value="DIGUANYLATE CYCLASE DGCM-RELATED"/>
    <property type="match status" value="1"/>
</dbReference>
<dbReference type="InterPro" id="IPR000591">
    <property type="entry name" value="DEP_dom"/>
</dbReference>
<dbReference type="Pfam" id="PF00990">
    <property type="entry name" value="GGDEF"/>
    <property type="match status" value="1"/>
</dbReference>
<comment type="catalytic activity">
    <reaction evidence="2">
        <text>2 GTP = 3',3'-c-di-GMP + 2 diphosphate</text>
        <dbReference type="Rhea" id="RHEA:24898"/>
        <dbReference type="ChEBI" id="CHEBI:33019"/>
        <dbReference type="ChEBI" id="CHEBI:37565"/>
        <dbReference type="ChEBI" id="CHEBI:58805"/>
        <dbReference type="EC" id="2.7.7.65"/>
    </reaction>
</comment>
<dbReference type="EMBL" id="JAATNW010000003">
    <property type="protein sequence ID" value="NMH59439.1"/>
    <property type="molecule type" value="Genomic_DNA"/>
</dbReference>
<dbReference type="EC" id="2.7.7.65" evidence="1"/>
<name>A0ABX1R053_9ALTE</name>
<comment type="caution">
    <text evidence="6">The sequence shown here is derived from an EMBL/GenBank/DDBJ whole genome shotgun (WGS) entry which is preliminary data.</text>
</comment>
<dbReference type="SUPFAM" id="SSF55073">
    <property type="entry name" value="Nucleotide cyclase"/>
    <property type="match status" value="1"/>
</dbReference>
<sequence>MLLEKADQIKSKQPHEFNQLLVELEQNAHTFTPYEANFFKLLQAYQIIFDGEPASAIPYTMAVYESARNNDLKIRALTVTVNLYGVMRNFIEGYTYAQQLIALIPEVSKEGQINAYAGLAIFYNHLGEYELGLESANWLIEHADNPHTVCVALQNKLEAEFYLNHVIDPGSADHAIRYCKDADEHLVTLVNLVIKAKLYYKLGKVTDAIALLESNKDVYEKAYYSVVQADYQAQLSNLYFDAGLYDKVKQHAEKAIALSSGAGMFQPRVLAFEVLYKYFERIDNMAQAHHYYKQYSETQKALLDETKMRQLAIQQTRFEAHKKVNQIALLNKENSLLKMQAELAQREIDNSRLVIATLVLLASIVMVWLLFNHKLQIQLKTQAQTDELTGIANRHYFTSVAEKALSYHQKTGQHLTVVVFDLDLFKTVNDKHGHVVGDWALQAVVDVVKRVCRNQDVIGRLGGEEFAILLPGCGARKAHLITESCRSAIAAIDTAETGATFKVTASFGVADTKLCGYKFQHLYACADKAMYRSKDEGRNRVYVYDGYPPESFTLDEKFS</sequence>
<gene>
    <name evidence="6" type="ORF">HCJ96_05345</name>
</gene>
<dbReference type="SUPFAM" id="SSF48452">
    <property type="entry name" value="TPR-like"/>
    <property type="match status" value="2"/>
</dbReference>
<dbReference type="InterPro" id="IPR000160">
    <property type="entry name" value="GGDEF_dom"/>
</dbReference>
<keyword evidence="3" id="KW-0812">Transmembrane</keyword>
<proteinExistence type="predicted"/>
<protein>
    <recommendedName>
        <fullName evidence="1">diguanylate cyclase</fullName>
        <ecNumber evidence="1">2.7.7.65</ecNumber>
    </recommendedName>
</protein>